<organism evidence="2 3">
    <name type="scientific">Holothuria leucospilota</name>
    <name type="common">Black long sea cucumber</name>
    <name type="synonym">Mertensiothuria leucospilota</name>
    <dbReference type="NCBI Taxonomy" id="206669"/>
    <lineage>
        <taxon>Eukaryota</taxon>
        <taxon>Metazoa</taxon>
        <taxon>Echinodermata</taxon>
        <taxon>Eleutherozoa</taxon>
        <taxon>Echinozoa</taxon>
        <taxon>Holothuroidea</taxon>
        <taxon>Aspidochirotacea</taxon>
        <taxon>Aspidochirotida</taxon>
        <taxon>Holothuriidae</taxon>
        <taxon>Holothuria</taxon>
    </lineage>
</organism>
<sequence length="106" mass="11566">MSITVRQYSFLTLPHISQWSGSGQAVVRQWSGSGQAVVRGSGQAVVRGRAYFIKAVETTYFIKAVETSNVGGYMGLLCGASLITLVEILDCIVMTGRRMLISQKNY</sequence>
<dbReference type="AlphaFoldDB" id="A0A9Q1BJI6"/>
<evidence type="ECO:0000256" key="1">
    <source>
        <dbReference type="SAM" id="Phobius"/>
    </source>
</evidence>
<evidence type="ECO:0000313" key="2">
    <source>
        <dbReference type="EMBL" id="KAJ8027802.1"/>
    </source>
</evidence>
<keyword evidence="3" id="KW-1185">Reference proteome</keyword>
<reference evidence="2" key="1">
    <citation type="submission" date="2021-10" db="EMBL/GenBank/DDBJ databases">
        <title>Tropical sea cucumber genome reveals ecological adaptation and Cuvierian tubules defense mechanism.</title>
        <authorList>
            <person name="Chen T."/>
        </authorList>
    </citation>
    <scope>NUCLEOTIDE SEQUENCE</scope>
    <source>
        <strain evidence="2">Nanhai2018</strain>
        <tissue evidence="2">Muscle</tissue>
    </source>
</reference>
<protein>
    <submittedName>
        <fullName evidence="2">Uncharacterized protein</fullName>
    </submittedName>
</protein>
<feature type="transmembrane region" description="Helical" evidence="1">
    <location>
        <begin position="73"/>
        <end position="94"/>
    </location>
</feature>
<name>A0A9Q1BJI6_HOLLE</name>
<dbReference type="Gene3D" id="1.10.287.770">
    <property type="entry name" value="YojJ-like"/>
    <property type="match status" value="1"/>
</dbReference>
<dbReference type="EMBL" id="JAIZAY010000015">
    <property type="protein sequence ID" value="KAJ8027802.1"/>
    <property type="molecule type" value="Genomic_DNA"/>
</dbReference>
<proteinExistence type="predicted"/>
<accession>A0A9Q1BJI6</accession>
<keyword evidence="1" id="KW-1133">Transmembrane helix</keyword>
<dbReference type="Proteomes" id="UP001152320">
    <property type="component" value="Chromosome 15"/>
</dbReference>
<keyword evidence="1" id="KW-0472">Membrane</keyword>
<keyword evidence="1" id="KW-0812">Transmembrane</keyword>
<evidence type="ECO:0000313" key="3">
    <source>
        <dbReference type="Proteomes" id="UP001152320"/>
    </source>
</evidence>
<gene>
    <name evidence="2" type="ORF">HOLleu_29856</name>
</gene>
<comment type="caution">
    <text evidence="2">The sequence shown here is derived from an EMBL/GenBank/DDBJ whole genome shotgun (WGS) entry which is preliminary data.</text>
</comment>